<evidence type="ECO:0000313" key="1">
    <source>
        <dbReference type="EMBL" id="CAA3016910.1"/>
    </source>
</evidence>
<comment type="caution">
    <text evidence="1">The sequence shown here is derived from an EMBL/GenBank/DDBJ whole genome shotgun (WGS) entry which is preliminary data.</text>
</comment>
<dbReference type="AlphaFoldDB" id="A0A8S0UBJ6"/>
<proteinExistence type="predicted"/>
<protein>
    <submittedName>
        <fullName evidence="1">Uncharacterized protein</fullName>
    </submittedName>
</protein>
<dbReference type="Gramene" id="OE9A029486T1">
    <property type="protein sequence ID" value="OE9A029486C1"/>
    <property type="gene ID" value="OE9A029486"/>
</dbReference>
<evidence type="ECO:0000313" key="2">
    <source>
        <dbReference type="Proteomes" id="UP000594638"/>
    </source>
</evidence>
<dbReference type="Proteomes" id="UP000594638">
    <property type="component" value="Unassembled WGS sequence"/>
</dbReference>
<accession>A0A8S0UBJ6</accession>
<name>A0A8S0UBJ6_OLEEU</name>
<sequence length="176" mass="19401">MDAKVASLNHENAVKGVMEGKEVKFDKFLLTLWHLPFSIGTLSRSSVPHFLLLPHPKMEGNLEMDASLKNENEKLDNDENDSGEKMNIQGFGQTSPTEVQIPEALPWFFKSVFLVSPETYASVIANQLILSLGACNSGLMVKVLVSGVLVFLPMRPRCLGFHAVFLASEIDARATL</sequence>
<reference evidence="1 2" key="1">
    <citation type="submission" date="2019-12" db="EMBL/GenBank/DDBJ databases">
        <authorList>
            <person name="Alioto T."/>
            <person name="Alioto T."/>
            <person name="Gomez Garrido J."/>
        </authorList>
    </citation>
    <scope>NUCLEOTIDE SEQUENCE [LARGE SCALE GENOMIC DNA]</scope>
</reference>
<gene>
    <name evidence="1" type="ORF">OLEA9_A029486</name>
</gene>
<dbReference type="EMBL" id="CACTIH010007657">
    <property type="protein sequence ID" value="CAA3016910.1"/>
    <property type="molecule type" value="Genomic_DNA"/>
</dbReference>
<dbReference type="OrthoDB" id="3364966at2759"/>
<keyword evidence="2" id="KW-1185">Reference proteome</keyword>
<organism evidence="1 2">
    <name type="scientific">Olea europaea subsp. europaea</name>
    <dbReference type="NCBI Taxonomy" id="158383"/>
    <lineage>
        <taxon>Eukaryota</taxon>
        <taxon>Viridiplantae</taxon>
        <taxon>Streptophyta</taxon>
        <taxon>Embryophyta</taxon>
        <taxon>Tracheophyta</taxon>
        <taxon>Spermatophyta</taxon>
        <taxon>Magnoliopsida</taxon>
        <taxon>eudicotyledons</taxon>
        <taxon>Gunneridae</taxon>
        <taxon>Pentapetalae</taxon>
        <taxon>asterids</taxon>
        <taxon>lamiids</taxon>
        <taxon>Lamiales</taxon>
        <taxon>Oleaceae</taxon>
        <taxon>Oleeae</taxon>
        <taxon>Olea</taxon>
    </lineage>
</organism>